<keyword evidence="4 10" id="KW-0479">Metal-binding</keyword>
<feature type="compositionally biased region" description="Basic and acidic residues" evidence="11">
    <location>
        <begin position="1"/>
        <end position="11"/>
    </location>
</feature>
<evidence type="ECO:0000256" key="4">
    <source>
        <dbReference type="ARBA" id="ARBA00022723"/>
    </source>
</evidence>
<comment type="catalytic activity">
    <reaction evidence="10">
        <text>holo-[cytochrome c] = apo-[cytochrome c] + heme b</text>
        <dbReference type="Rhea" id="RHEA:22648"/>
        <dbReference type="Rhea" id="RHEA-COMP:10725"/>
        <dbReference type="Rhea" id="RHEA-COMP:10726"/>
        <dbReference type="ChEBI" id="CHEBI:29950"/>
        <dbReference type="ChEBI" id="CHEBI:60344"/>
        <dbReference type="ChEBI" id="CHEBI:83739"/>
        <dbReference type="EC" id="4.4.1.17"/>
    </reaction>
</comment>
<comment type="subcellular location">
    <subcellularLocation>
        <location evidence="1 10">Mitochondrion inner membrane</location>
    </subcellularLocation>
</comment>
<dbReference type="PROSITE" id="PS00822">
    <property type="entry name" value="CYTO_HEME_LYASE_2"/>
    <property type="match status" value="1"/>
</dbReference>
<keyword evidence="9 10" id="KW-0456">Lyase</keyword>
<keyword evidence="8 10" id="KW-0472">Membrane</keyword>
<dbReference type="EMBL" id="HBFN01034945">
    <property type="protein sequence ID" value="CAD8806621.1"/>
    <property type="molecule type" value="Transcribed_RNA"/>
</dbReference>
<name>A0A7S0WA24_9CRYP</name>
<keyword evidence="5 10" id="KW-0999">Mitochondrion inner membrane</keyword>
<keyword evidence="3 10" id="KW-0349">Heme</keyword>
<evidence type="ECO:0000256" key="8">
    <source>
        <dbReference type="ARBA" id="ARBA00023136"/>
    </source>
</evidence>
<dbReference type="GO" id="GO:0005743">
    <property type="term" value="C:mitochondrial inner membrane"/>
    <property type="evidence" value="ECO:0007669"/>
    <property type="project" value="UniProtKB-SubCell"/>
</dbReference>
<evidence type="ECO:0000256" key="3">
    <source>
        <dbReference type="ARBA" id="ARBA00022617"/>
    </source>
</evidence>
<evidence type="ECO:0000256" key="5">
    <source>
        <dbReference type="ARBA" id="ARBA00022792"/>
    </source>
</evidence>
<sequence>MDPRNNMRKGGESQYPGLNQSRPLSTARVESSIPKDDFTPAHQAENSQKERWVYPSEQMFFNAMQRKGWNPKEDDMSSVVALHNAVNEQTWNEVLRWERDLHPECPQPRLVRFYGRPKDFSPRARIFSLLGYKLPFDRHDWTVDRCGKQVRYVIDFYHGKPPADGRPVSFFIEVRPALDDAEGLMDRVKMLARPIVGTYANGYFH</sequence>
<dbReference type="PANTHER" id="PTHR12743:SF0">
    <property type="entry name" value="HOLOCYTOCHROME C-TYPE SYNTHASE"/>
    <property type="match status" value="1"/>
</dbReference>
<reference evidence="12" key="1">
    <citation type="submission" date="2021-01" db="EMBL/GenBank/DDBJ databases">
        <authorList>
            <person name="Corre E."/>
            <person name="Pelletier E."/>
            <person name="Niang G."/>
            <person name="Scheremetjew M."/>
            <person name="Finn R."/>
            <person name="Kale V."/>
            <person name="Holt S."/>
            <person name="Cochrane G."/>
            <person name="Meng A."/>
            <person name="Brown T."/>
            <person name="Cohen L."/>
        </authorList>
    </citation>
    <scope>NUCLEOTIDE SEQUENCE</scope>
    <source>
        <strain evidence="12">CCMP443</strain>
    </source>
</reference>
<dbReference type="GO" id="GO:0004408">
    <property type="term" value="F:holocytochrome-c synthase activity"/>
    <property type="evidence" value="ECO:0007669"/>
    <property type="project" value="UniProtKB-EC"/>
</dbReference>
<proteinExistence type="inferred from homology"/>
<keyword evidence="7 10" id="KW-0496">Mitochondrion</keyword>
<evidence type="ECO:0000256" key="7">
    <source>
        <dbReference type="ARBA" id="ARBA00023128"/>
    </source>
</evidence>
<protein>
    <recommendedName>
        <fullName evidence="10">Holocytochrome c-type synthase</fullName>
        <ecNumber evidence="10">4.4.1.17</ecNumber>
    </recommendedName>
</protein>
<organism evidence="12">
    <name type="scientific">Hemiselmis tepida</name>
    <dbReference type="NCBI Taxonomy" id="464990"/>
    <lineage>
        <taxon>Eukaryota</taxon>
        <taxon>Cryptophyceae</taxon>
        <taxon>Cryptomonadales</taxon>
        <taxon>Hemiselmidaceae</taxon>
        <taxon>Hemiselmis</taxon>
    </lineage>
</organism>
<evidence type="ECO:0000256" key="1">
    <source>
        <dbReference type="ARBA" id="ARBA00004273"/>
    </source>
</evidence>
<evidence type="ECO:0000256" key="11">
    <source>
        <dbReference type="SAM" id="MobiDB-lite"/>
    </source>
</evidence>
<dbReference type="EC" id="4.4.1.17" evidence="10"/>
<keyword evidence="6 10" id="KW-0408">Iron</keyword>
<evidence type="ECO:0000256" key="6">
    <source>
        <dbReference type="ARBA" id="ARBA00023004"/>
    </source>
</evidence>
<dbReference type="Pfam" id="PF01265">
    <property type="entry name" value="Cyto_heme_lyase"/>
    <property type="match status" value="1"/>
</dbReference>
<dbReference type="InterPro" id="IPR000511">
    <property type="entry name" value="Holocyt_c/c1_synthase"/>
</dbReference>
<dbReference type="PROSITE" id="PS00821">
    <property type="entry name" value="CYTO_HEME_LYASE_1"/>
    <property type="match status" value="1"/>
</dbReference>
<dbReference type="PANTHER" id="PTHR12743">
    <property type="entry name" value="CYTOCHROME C1 HEME LYASE"/>
    <property type="match status" value="1"/>
</dbReference>
<evidence type="ECO:0000256" key="2">
    <source>
        <dbReference type="ARBA" id="ARBA00007255"/>
    </source>
</evidence>
<evidence type="ECO:0000256" key="10">
    <source>
        <dbReference type="RuleBase" id="RU363130"/>
    </source>
</evidence>
<evidence type="ECO:0000313" key="12">
    <source>
        <dbReference type="EMBL" id="CAD8806621.1"/>
    </source>
</evidence>
<dbReference type="AlphaFoldDB" id="A0A7S0WA24"/>
<comment type="function">
    <text evidence="10">Lyase that catalyzes the covalent linking of the heme group to the cytochrome C apoprotein to produce the mature functional cytochrome.</text>
</comment>
<comment type="similarity">
    <text evidence="2 10">Belongs to the cytochrome c-type heme lyase family.</text>
</comment>
<feature type="region of interest" description="Disordered" evidence="11">
    <location>
        <begin position="1"/>
        <end position="49"/>
    </location>
</feature>
<accession>A0A7S0WA24</accession>
<dbReference type="GO" id="GO:0046872">
    <property type="term" value="F:metal ion binding"/>
    <property type="evidence" value="ECO:0007669"/>
    <property type="project" value="UniProtKB-KW"/>
</dbReference>
<evidence type="ECO:0000256" key="9">
    <source>
        <dbReference type="ARBA" id="ARBA00023239"/>
    </source>
</evidence>
<gene>
    <name evidence="12" type="ORF">HTEP1355_LOCUS20300</name>
</gene>